<dbReference type="EC" id="1.8.1.9" evidence="7"/>
<comment type="cofactor">
    <cofactor evidence="8">
        <name>FAD</name>
        <dbReference type="ChEBI" id="CHEBI:57692"/>
    </cofactor>
    <text evidence="8">Binds 1 FAD per subunit.</text>
</comment>
<dbReference type="InterPro" id="IPR023753">
    <property type="entry name" value="FAD/NAD-binding_dom"/>
</dbReference>
<comment type="catalytic activity">
    <reaction evidence="7">
        <text>[thioredoxin]-dithiol + NADP(+) = [thioredoxin]-disulfide + NADPH + H(+)</text>
        <dbReference type="Rhea" id="RHEA:20345"/>
        <dbReference type="Rhea" id="RHEA-COMP:10698"/>
        <dbReference type="Rhea" id="RHEA-COMP:10700"/>
        <dbReference type="ChEBI" id="CHEBI:15378"/>
        <dbReference type="ChEBI" id="CHEBI:29950"/>
        <dbReference type="ChEBI" id="CHEBI:50058"/>
        <dbReference type="ChEBI" id="CHEBI:57783"/>
        <dbReference type="ChEBI" id="CHEBI:58349"/>
        <dbReference type="EC" id="1.8.1.9"/>
    </reaction>
</comment>
<dbReference type="GO" id="GO:0019430">
    <property type="term" value="P:removal of superoxide radicals"/>
    <property type="evidence" value="ECO:0007669"/>
    <property type="project" value="UniProtKB-UniRule"/>
</dbReference>
<evidence type="ECO:0000313" key="10">
    <source>
        <dbReference type="EMBL" id="HIV03685.1"/>
    </source>
</evidence>
<protein>
    <recommendedName>
        <fullName evidence="7">Thioredoxin reductase</fullName>
        <ecNumber evidence="7">1.8.1.9</ecNumber>
    </recommendedName>
</protein>
<dbReference type="PANTHER" id="PTHR48105">
    <property type="entry name" value="THIOREDOXIN REDUCTASE 1-RELATED-RELATED"/>
    <property type="match status" value="1"/>
</dbReference>
<dbReference type="PROSITE" id="PS00573">
    <property type="entry name" value="PYRIDINE_REDOX_2"/>
    <property type="match status" value="1"/>
</dbReference>
<dbReference type="InterPro" id="IPR008255">
    <property type="entry name" value="Pyr_nucl-diS_OxRdtase_2_AS"/>
</dbReference>
<accession>A0A9D1T0L9</accession>
<dbReference type="InterPro" id="IPR036188">
    <property type="entry name" value="FAD/NAD-bd_sf"/>
</dbReference>
<dbReference type="Proteomes" id="UP000886812">
    <property type="component" value="Unassembled WGS sequence"/>
</dbReference>
<keyword evidence="4 7" id="KW-0560">Oxidoreductase</keyword>
<evidence type="ECO:0000259" key="9">
    <source>
        <dbReference type="Pfam" id="PF07992"/>
    </source>
</evidence>
<dbReference type="InterPro" id="IPR050097">
    <property type="entry name" value="Ferredoxin-NADP_redctase_2"/>
</dbReference>
<evidence type="ECO:0000256" key="7">
    <source>
        <dbReference type="RuleBase" id="RU003880"/>
    </source>
</evidence>
<dbReference type="PRINTS" id="PR00368">
    <property type="entry name" value="FADPNR"/>
</dbReference>
<keyword evidence="3 7" id="KW-0274">FAD</keyword>
<dbReference type="Pfam" id="PF07992">
    <property type="entry name" value="Pyr_redox_2"/>
    <property type="match status" value="1"/>
</dbReference>
<comment type="subunit">
    <text evidence="7">Homodimer.</text>
</comment>
<keyword evidence="6 7" id="KW-0676">Redox-active center</keyword>
<comment type="caution">
    <text evidence="10">The sequence shown here is derived from an EMBL/GenBank/DDBJ whole genome shotgun (WGS) entry which is preliminary data.</text>
</comment>
<dbReference type="GO" id="GO:0005737">
    <property type="term" value="C:cytoplasm"/>
    <property type="evidence" value="ECO:0007669"/>
    <property type="project" value="InterPro"/>
</dbReference>
<comment type="similarity">
    <text evidence="1 7">Belongs to the class-II pyridine nucleotide-disulfide oxidoreductase family.</text>
</comment>
<evidence type="ECO:0000256" key="5">
    <source>
        <dbReference type="ARBA" id="ARBA00023157"/>
    </source>
</evidence>
<evidence type="ECO:0000256" key="6">
    <source>
        <dbReference type="ARBA" id="ARBA00023284"/>
    </source>
</evidence>
<proteinExistence type="inferred from homology"/>
<dbReference type="Gene3D" id="3.50.50.60">
    <property type="entry name" value="FAD/NAD(P)-binding domain"/>
    <property type="match status" value="2"/>
</dbReference>
<dbReference type="PRINTS" id="PR00469">
    <property type="entry name" value="PNDRDTASEII"/>
</dbReference>
<feature type="domain" description="FAD/NAD(P)-binding" evidence="9">
    <location>
        <begin position="3"/>
        <end position="296"/>
    </location>
</feature>
<evidence type="ECO:0000256" key="3">
    <source>
        <dbReference type="ARBA" id="ARBA00022827"/>
    </source>
</evidence>
<evidence type="ECO:0000256" key="2">
    <source>
        <dbReference type="ARBA" id="ARBA00022630"/>
    </source>
</evidence>
<keyword evidence="5" id="KW-1015">Disulfide bond</keyword>
<organism evidence="10 11">
    <name type="scientific">Candidatus Spyradosoma merdigallinarum</name>
    <dbReference type="NCBI Taxonomy" id="2840950"/>
    <lineage>
        <taxon>Bacteria</taxon>
        <taxon>Pseudomonadati</taxon>
        <taxon>Verrucomicrobiota</taxon>
        <taxon>Opitutia</taxon>
        <taxon>Opitutia incertae sedis</taxon>
        <taxon>Candidatus Spyradosoma</taxon>
    </lineage>
</organism>
<reference evidence="10" key="1">
    <citation type="submission" date="2020-10" db="EMBL/GenBank/DDBJ databases">
        <authorList>
            <person name="Gilroy R."/>
        </authorList>
    </citation>
    <scope>NUCLEOTIDE SEQUENCE</scope>
    <source>
        <strain evidence="10">10669</strain>
    </source>
</reference>
<evidence type="ECO:0000313" key="11">
    <source>
        <dbReference type="Proteomes" id="UP000886812"/>
    </source>
</evidence>
<evidence type="ECO:0000256" key="1">
    <source>
        <dbReference type="ARBA" id="ARBA00009333"/>
    </source>
</evidence>
<dbReference type="AlphaFoldDB" id="A0A9D1T0L9"/>
<reference evidence="10" key="2">
    <citation type="journal article" date="2021" name="PeerJ">
        <title>Extensive microbial diversity within the chicken gut microbiome revealed by metagenomics and culture.</title>
        <authorList>
            <person name="Gilroy R."/>
            <person name="Ravi A."/>
            <person name="Getino M."/>
            <person name="Pursley I."/>
            <person name="Horton D.L."/>
            <person name="Alikhan N.F."/>
            <person name="Baker D."/>
            <person name="Gharbi K."/>
            <person name="Hall N."/>
            <person name="Watson M."/>
            <person name="Adriaenssens E.M."/>
            <person name="Foster-Nyarko E."/>
            <person name="Jarju S."/>
            <person name="Secka A."/>
            <person name="Antonio M."/>
            <person name="Oren A."/>
            <person name="Chaudhuri R.R."/>
            <person name="La Ragione R."/>
            <person name="Hildebrand F."/>
            <person name="Pallen M.J."/>
        </authorList>
    </citation>
    <scope>NUCLEOTIDE SEQUENCE</scope>
    <source>
        <strain evidence="10">10669</strain>
    </source>
</reference>
<dbReference type="SUPFAM" id="SSF51905">
    <property type="entry name" value="FAD/NAD(P)-binding domain"/>
    <property type="match status" value="1"/>
</dbReference>
<gene>
    <name evidence="10" type="primary">trxB</name>
    <name evidence="10" type="ORF">IAC75_00845</name>
</gene>
<dbReference type="EMBL" id="DVOG01000021">
    <property type="protein sequence ID" value="HIV03685.1"/>
    <property type="molecule type" value="Genomic_DNA"/>
</dbReference>
<evidence type="ECO:0000256" key="4">
    <source>
        <dbReference type="ARBA" id="ARBA00023002"/>
    </source>
</evidence>
<keyword evidence="8" id="KW-0521">NADP</keyword>
<sequence>MEQVIILGSGCAGLSAAVYAARAGLSPLVIEGAMPGGLITTTSEVENFPGFPDGIDGVSLVMNMRAQAEKFGARFESDVVERVELSAETKKLFASSGKIFECRALIVATGASPKLTGVKGEKELLGGNGVSTCATCDGAFFRGRSVAVIGGGDAACEEASFLTRFAAKVYLVHRRDKFRAAEIMVRRVSENPKIELVLSSVPEEMLADENGRARALRVRSVATGETRDLDVQGIFVAIGHAPNTAFLAGALPLEADGTISALRDASGVRTEIPGVYVAGDCADRLYRQAVIAAGTGARAALEAQRFLEA</sequence>
<dbReference type="GO" id="GO:0004791">
    <property type="term" value="F:thioredoxin-disulfide reductase (NADPH) activity"/>
    <property type="evidence" value="ECO:0007669"/>
    <property type="project" value="UniProtKB-UniRule"/>
</dbReference>
<dbReference type="NCBIfam" id="TIGR01292">
    <property type="entry name" value="TRX_reduct"/>
    <property type="match status" value="1"/>
</dbReference>
<keyword evidence="2 7" id="KW-0285">Flavoprotein</keyword>
<name>A0A9D1T0L9_9BACT</name>
<evidence type="ECO:0000256" key="8">
    <source>
        <dbReference type="RuleBase" id="RU003881"/>
    </source>
</evidence>
<dbReference type="InterPro" id="IPR005982">
    <property type="entry name" value="Thioredox_Rdtase"/>
</dbReference>